<dbReference type="AlphaFoldDB" id="A0ABD0L2L6"/>
<gene>
    <name evidence="1" type="ORF">BaRGS_00014904</name>
</gene>
<sequence>MGRGDVFVMRRMDDGDFARLLLLTGTGCGDWGDISIHHTTTAERGILYVINVINEELRDPAWLQQARWNPERRETWSEHAVREVQPDSLLKEKEDDTVPLPEKVQLRWRCDV</sequence>
<evidence type="ECO:0000313" key="1">
    <source>
        <dbReference type="EMBL" id="KAK7493763.1"/>
    </source>
</evidence>
<reference evidence="1 2" key="1">
    <citation type="journal article" date="2023" name="Sci. Data">
        <title>Genome assembly of the Korean intertidal mud-creeper Batillaria attramentaria.</title>
        <authorList>
            <person name="Patra A.K."/>
            <person name="Ho P.T."/>
            <person name="Jun S."/>
            <person name="Lee S.J."/>
            <person name="Kim Y."/>
            <person name="Won Y.J."/>
        </authorList>
    </citation>
    <scope>NUCLEOTIDE SEQUENCE [LARGE SCALE GENOMIC DNA]</scope>
    <source>
        <strain evidence="1">Wonlab-2016</strain>
    </source>
</reference>
<feature type="non-terminal residue" evidence="1">
    <location>
        <position position="112"/>
    </location>
</feature>
<proteinExistence type="predicted"/>
<evidence type="ECO:0000313" key="2">
    <source>
        <dbReference type="Proteomes" id="UP001519460"/>
    </source>
</evidence>
<dbReference type="Proteomes" id="UP001519460">
    <property type="component" value="Unassembled WGS sequence"/>
</dbReference>
<keyword evidence="2" id="KW-1185">Reference proteome</keyword>
<organism evidence="1 2">
    <name type="scientific">Batillaria attramentaria</name>
    <dbReference type="NCBI Taxonomy" id="370345"/>
    <lineage>
        <taxon>Eukaryota</taxon>
        <taxon>Metazoa</taxon>
        <taxon>Spiralia</taxon>
        <taxon>Lophotrochozoa</taxon>
        <taxon>Mollusca</taxon>
        <taxon>Gastropoda</taxon>
        <taxon>Caenogastropoda</taxon>
        <taxon>Sorbeoconcha</taxon>
        <taxon>Cerithioidea</taxon>
        <taxon>Batillariidae</taxon>
        <taxon>Batillaria</taxon>
    </lineage>
</organism>
<dbReference type="EMBL" id="JACVVK020000089">
    <property type="protein sequence ID" value="KAK7493763.1"/>
    <property type="molecule type" value="Genomic_DNA"/>
</dbReference>
<name>A0ABD0L2L6_9CAEN</name>
<comment type="caution">
    <text evidence="1">The sequence shown here is derived from an EMBL/GenBank/DDBJ whole genome shotgun (WGS) entry which is preliminary data.</text>
</comment>
<protein>
    <submittedName>
        <fullName evidence="1">Uncharacterized protein</fullName>
    </submittedName>
</protein>
<accession>A0ABD0L2L6</accession>